<dbReference type="PROSITE" id="PS50968">
    <property type="entry name" value="BIOTINYL_LIPOYL"/>
    <property type="match status" value="1"/>
</dbReference>
<dbReference type="SUPFAM" id="SSF51230">
    <property type="entry name" value="Single hybrid motif"/>
    <property type="match status" value="1"/>
</dbReference>
<dbReference type="AlphaFoldDB" id="A0A6G1X2L4"/>
<dbReference type="Gene3D" id="2.40.50.100">
    <property type="match status" value="1"/>
</dbReference>
<dbReference type="Pfam" id="PF00198">
    <property type="entry name" value="2-oxoacid_dh"/>
    <property type="match status" value="1"/>
</dbReference>
<organism evidence="10 11">
    <name type="scientific">Salinibacillus xinjiangensis</name>
    <dbReference type="NCBI Taxonomy" id="1229268"/>
    <lineage>
        <taxon>Bacteria</taxon>
        <taxon>Bacillati</taxon>
        <taxon>Bacillota</taxon>
        <taxon>Bacilli</taxon>
        <taxon>Bacillales</taxon>
        <taxon>Bacillaceae</taxon>
        <taxon>Salinibacillus</taxon>
    </lineage>
</organism>
<dbReference type="InterPro" id="IPR000089">
    <property type="entry name" value="Biotin_lipoyl"/>
</dbReference>
<keyword evidence="3 6" id="KW-0808">Transferase</keyword>
<evidence type="ECO:0000256" key="5">
    <source>
        <dbReference type="ARBA" id="ARBA00023315"/>
    </source>
</evidence>
<dbReference type="Gene3D" id="4.10.320.10">
    <property type="entry name" value="E3-binding domain"/>
    <property type="match status" value="1"/>
</dbReference>
<evidence type="ECO:0000256" key="4">
    <source>
        <dbReference type="ARBA" id="ARBA00022823"/>
    </source>
</evidence>
<keyword evidence="4 6" id="KW-0450">Lipoyl</keyword>
<dbReference type="InterPro" id="IPR001078">
    <property type="entry name" value="2-oxoacid_DH_actylTfrase"/>
</dbReference>
<dbReference type="InterPro" id="IPR023213">
    <property type="entry name" value="CAT-like_dom_sf"/>
</dbReference>
<comment type="cofactor">
    <cofactor evidence="1 6">
        <name>(R)-lipoate</name>
        <dbReference type="ChEBI" id="CHEBI:83088"/>
    </cofactor>
</comment>
<comment type="caution">
    <text evidence="10">The sequence shown here is derived from an EMBL/GenBank/DDBJ whole genome shotgun (WGS) entry which is preliminary data.</text>
</comment>
<dbReference type="Gene3D" id="3.30.559.10">
    <property type="entry name" value="Chloramphenicol acetyltransferase-like domain"/>
    <property type="match status" value="1"/>
</dbReference>
<evidence type="ECO:0000313" key="10">
    <source>
        <dbReference type="EMBL" id="MRG85237.1"/>
    </source>
</evidence>
<dbReference type="Proteomes" id="UP000480185">
    <property type="component" value="Unassembled WGS sequence"/>
</dbReference>
<dbReference type="PROSITE" id="PS51826">
    <property type="entry name" value="PSBD"/>
    <property type="match status" value="1"/>
</dbReference>
<evidence type="ECO:0000313" key="11">
    <source>
        <dbReference type="Proteomes" id="UP000480185"/>
    </source>
</evidence>
<feature type="region of interest" description="Disordered" evidence="7">
    <location>
        <begin position="88"/>
        <end position="123"/>
    </location>
</feature>
<gene>
    <name evidence="10" type="ORF">GH754_02715</name>
</gene>
<name>A0A6G1X2L4_9BACI</name>
<dbReference type="SUPFAM" id="SSF52777">
    <property type="entry name" value="CoA-dependent acyltransferases"/>
    <property type="match status" value="1"/>
</dbReference>
<dbReference type="GO" id="GO:0031405">
    <property type="term" value="F:lipoic acid binding"/>
    <property type="evidence" value="ECO:0007669"/>
    <property type="project" value="TreeGrafter"/>
</dbReference>
<dbReference type="CDD" id="cd06849">
    <property type="entry name" value="lipoyl_domain"/>
    <property type="match status" value="1"/>
</dbReference>
<dbReference type="PROSITE" id="PS00189">
    <property type="entry name" value="LIPOYL"/>
    <property type="match status" value="1"/>
</dbReference>
<dbReference type="InterPro" id="IPR036625">
    <property type="entry name" value="E3-bd_dom_sf"/>
</dbReference>
<keyword evidence="5 6" id="KW-0012">Acyltransferase</keyword>
<dbReference type="InterPro" id="IPR011053">
    <property type="entry name" value="Single_hybrid_motif"/>
</dbReference>
<protein>
    <recommendedName>
        <fullName evidence="6">Dihydrolipoamide acetyltransferase component of pyruvate dehydrogenase complex</fullName>
        <ecNumber evidence="6">2.3.1.-</ecNumber>
    </recommendedName>
</protein>
<dbReference type="Pfam" id="PF02817">
    <property type="entry name" value="E3_binding"/>
    <property type="match status" value="1"/>
</dbReference>
<dbReference type="PANTHER" id="PTHR43178">
    <property type="entry name" value="DIHYDROLIPOAMIDE ACETYLTRANSFERASE COMPONENT OF PYRUVATE DEHYDROGENASE COMPLEX"/>
    <property type="match status" value="1"/>
</dbReference>
<evidence type="ECO:0000256" key="2">
    <source>
        <dbReference type="ARBA" id="ARBA00007317"/>
    </source>
</evidence>
<dbReference type="RefSeq" id="WP_153727206.1">
    <property type="nucleotide sequence ID" value="NZ_WJNH01000002.1"/>
</dbReference>
<dbReference type="PANTHER" id="PTHR43178:SF5">
    <property type="entry name" value="LIPOAMIDE ACYLTRANSFERASE COMPONENT OF BRANCHED-CHAIN ALPHA-KETO ACID DEHYDROGENASE COMPLEX, MITOCHONDRIAL"/>
    <property type="match status" value="1"/>
</dbReference>
<dbReference type="OrthoDB" id="9805770at2"/>
<evidence type="ECO:0000256" key="3">
    <source>
        <dbReference type="ARBA" id="ARBA00022679"/>
    </source>
</evidence>
<dbReference type="SUPFAM" id="SSF47005">
    <property type="entry name" value="Peripheral subunit-binding domain of 2-oxo acid dehydrogenase complex"/>
    <property type="match status" value="1"/>
</dbReference>
<proteinExistence type="inferred from homology"/>
<feature type="domain" description="Lipoyl-binding" evidence="8">
    <location>
        <begin position="1"/>
        <end position="76"/>
    </location>
</feature>
<evidence type="ECO:0000256" key="6">
    <source>
        <dbReference type="RuleBase" id="RU003423"/>
    </source>
</evidence>
<dbReference type="EMBL" id="WJNH01000002">
    <property type="protein sequence ID" value="MRG85237.1"/>
    <property type="molecule type" value="Genomic_DNA"/>
</dbReference>
<keyword evidence="11" id="KW-1185">Reference proteome</keyword>
<reference evidence="10 11" key="1">
    <citation type="submission" date="2019-11" db="EMBL/GenBank/DDBJ databases">
        <authorList>
            <person name="Li J."/>
        </authorList>
    </citation>
    <scope>NUCLEOTIDE SEQUENCE [LARGE SCALE GENOMIC DNA]</scope>
    <source>
        <strain evidence="10 11">J4</strain>
    </source>
</reference>
<dbReference type="InterPro" id="IPR003016">
    <property type="entry name" value="2-oxoA_DH_lipoyl-BS"/>
</dbReference>
<dbReference type="GO" id="GO:0005737">
    <property type="term" value="C:cytoplasm"/>
    <property type="evidence" value="ECO:0007669"/>
    <property type="project" value="TreeGrafter"/>
</dbReference>
<dbReference type="GO" id="GO:0016407">
    <property type="term" value="F:acetyltransferase activity"/>
    <property type="evidence" value="ECO:0007669"/>
    <property type="project" value="TreeGrafter"/>
</dbReference>
<dbReference type="Pfam" id="PF00364">
    <property type="entry name" value="Biotin_lipoyl"/>
    <property type="match status" value="1"/>
</dbReference>
<feature type="domain" description="Peripheral subunit-binding (PSBD)" evidence="9">
    <location>
        <begin position="121"/>
        <end position="158"/>
    </location>
</feature>
<dbReference type="InterPro" id="IPR050743">
    <property type="entry name" value="2-oxoacid_DH_E2_comp"/>
</dbReference>
<comment type="similarity">
    <text evidence="2 6">Belongs to the 2-oxoacid dehydrogenase family.</text>
</comment>
<evidence type="ECO:0000256" key="7">
    <source>
        <dbReference type="SAM" id="MobiDB-lite"/>
    </source>
</evidence>
<dbReference type="EC" id="2.3.1.-" evidence="6"/>
<sequence length="385" mass="42308">MHEVFMPRLGVTMQEGAVSSWLMEEGQYVEKGDYLFEMETEKSNVEIEAQSSGVLRKILVEEGEEVPVNTVLAILAEEDEDITTYLEQRTSTNKEESPEEPETAKASVAVKEEPSPQRKARVAPKARRLAKQLGVDLEMVTGTGKKGLITVQDVEKAKASTLNIKESIPLNHVQKAMSANMLDSWRGIPQFTQVVSVNAENLLSIKRELHEVTINDIIVKAVANVAENHLIINSSLQEQTIQIYEDINVSVAVSSEHGLVVPVVKQAQQKSVRDISGEIKSLSEKAHQNKLSPADYADGTITVSNLGSLGIESGTPIINKPQSTIIFVGSIERVPAVNKYNQIEVAPMMKLSIAYDHRFIDGVTAANFTNGLKTALEELSIHEID</sequence>
<dbReference type="InterPro" id="IPR004167">
    <property type="entry name" value="PSBD"/>
</dbReference>
<evidence type="ECO:0000256" key="1">
    <source>
        <dbReference type="ARBA" id="ARBA00001938"/>
    </source>
</evidence>
<accession>A0A6G1X2L4</accession>
<evidence type="ECO:0000259" key="9">
    <source>
        <dbReference type="PROSITE" id="PS51826"/>
    </source>
</evidence>
<evidence type="ECO:0000259" key="8">
    <source>
        <dbReference type="PROSITE" id="PS50968"/>
    </source>
</evidence>